<evidence type="ECO:0000256" key="1">
    <source>
        <dbReference type="SAM" id="MobiDB-lite"/>
    </source>
</evidence>
<feature type="compositionally biased region" description="Basic and acidic residues" evidence="1">
    <location>
        <begin position="56"/>
        <end position="68"/>
    </location>
</feature>
<dbReference type="AlphaFoldDB" id="A0A1W5CR19"/>
<dbReference type="Proteomes" id="UP000192927">
    <property type="component" value="Unassembled WGS sequence"/>
</dbReference>
<organism evidence="2 3">
    <name type="scientific">Lasallia pustulata</name>
    <dbReference type="NCBI Taxonomy" id="136370"/>
    <lineage>
        <taxon>Eukaryota</taxon>
        <taxon>Fungi</taxon>
        <taxon>Dikarya</taxon>
        <taxon>Ascomycota</taxon>
        <taxon>Pezizomycotina</taxon>
        <taxon>Lecanoromycetes</taxon>
        <taxon>OSLEUM clade</taxon>
        <taxon>Umbilicariomycetidae</taxon>
        <taxon>Umbilicariales</taxon>
        <taxon>Umbilicariaceae</taxon>
        <taxon>Lasallia</taxon>
    </lineage>
</organism>
<feature type="compositionally biased region" description="Basic and acidic residues" evidence="1">
    <location>
        <begin position="78"/>
        <end position="90"/>
    </location>
</feature>
<dbReference type="InterPro" id="IPR007849">
    <property type="entry name" value="ATP10"/>
</dbReference>
<evidence type="ECO:0000313" key="3">
    <source>
        <dbReference type="Proteomes" id="UP000192927"/>
    </source>
</evidence>
<dbReference type="GO" id="GO:0033615">
    <property type="term" value="P:mitochondrial proton-transporting ATP synthase complex assembly"/>
    <property type="evidence" value="ECO:0007669"/>
    <property type="project" value="TreeGrafter"/>
</dbReference>
<dbReference type="GO" id="GO:0005743">
    <property type="term" value="C:mitochondrial inner membrane"/>
    <property type="evidence" value="ECO:0007669"/>
    <property type="project" value="TreeGrafter"/>
</dbReference>
<dbReference type="EMBL" id="FWEW01000007">
    <property type="protein sequence ID" value="SLM33293.1"/>
    <property type="molecule type" value="Genomic_DNA"/>
</dbReference>
<keyword evidence="3" id="KW-1185">Reference proteome</keyword>
<dbReference type="PANTHER" id="PTHR28106">
    <property type="entry name" value="MITOCHONDRIAL ATPASE COMPLEX SUBUNIT ATP10"/>
    <property type="match status" value="1"/>
</dbReference>
<proteinExistence type="predicted"/>
<dbReference type="PANTHER" id="PTHR28106:SF1">
    <property type="entry name" value="MITOCHONDRIAL ATPASE COMPLEX SUBUNIT ATP10"/>
    <property type="match status" value="1"/>
</dbReference>
<protein>
    <submittedName>
        <fullName evidence="2">ATPase assembly factor ATP10, mitochondria</fullName>
    </submittedName>
</protein>
<feature type="region of interest" description="Disordered" evidence="1">
    <location>
        <begin position="30"/>
        <end position="90"/>
    </location>
</feature>
<accession>A0A1W5CR19</accession>
<name>A0A1W5CR19_9LECA</name>
<evidence type="ECO:0000313" key="2">
    <source>
        <dbReference type="EMBL" id="SLM33293.1"/>
    </source>
</evidence>
<reference evidence="3" key="1">
    <citation type="submission" date="2017-03" db="EMBL/GenBank/DDBJ databases">
        <authorList>
            <person name="Sharma R."/>
            <person name="Thines M."/>
        </authorList>
    </citation>
    <scope>NUCLEOTIDE SEQUENCE [LARGE SCALE GENOMIC DNA]</scope>
</reference>
<sequence length="312" mass="35857">MVKSASILTRKAISTLESCVFCQFRRPIQPPIQRASTSTSTSAQTPPPSKKPKPSNKPDEDHNPKPLDRPLGQRKPPRAGENRGTDTRTWRQRRDDFFNYDKHLERRRQLTQGLAKPYFREWTNMRYHKGKTFVSNPRLFRADKALYFPNLQGITLVTPRQLCDTTPVLEDKVSIVSVFSETWAERQVATFVGEKENPELQAVLREGKGVAQRVEINYEPSAIKAALIRLFMPGLRRRMDKDAHGRYFVVRRGVTEEMRDDVGWINSKVGYVYLVDRECKIRWAGSGRAEAGEKAGLVAGVRRLVEEYKKKP</sequence>
<dbReference type="Pfam" id="PF05176">
    <property type="entry name" value="ATP-synt_10"/>
    <property type="match status" value="1"/>
</dbReference>